<dbReference type="EMBL" id="LN774769">
    <property type="protein sequence ID" value="CEN28528.1"/>
    <property type="molecule type" value="Genomic_DNA"/>
</dbReference>
<evidence type="ECO:0000256" key="1">
    <source>
        <dbReference type="ARBA" id="ARBA00005662"/>
    </source>
</evidence>
<evidence type="ECO:0000256" key="3">
    <source>
        <dbReference type="SAM" id="Phobius"/>
    </source>
</evidence>
<dbReference type="Gene3D" id="3.60.21.10">
    <property type="match status" value="1"/>
</dbReference>
<dbReference type="SMART" id="SM00854">
    <property type="entry name" value="PGA_cap"/>
    <property type="match status" value="1"/>
</dbReference>
<dbReference type="Proteomes" id="UP000033166">
    <property type="component" value="Chromosome I"/>
</dbReference>
<dbReference type="HOGENOM" id="CLU_038823_0_1_9"/>
<dbReference type="InterPro" id="IPR029052">
    <property type="entry name" value="Metallo-depent_PP-like"/>
</dbReference>
<proteinExistence type="inferred from homology"/>
<feature type="transmembrane region" description="Helical" evidence="3">
    <location>
        <begin position="21"/>
        <end position="40"/>
    </location>
</feature>
<dbReference type="InterPro" id="IPR052169">
    <property type="entry name" value="CW_Biosynth-Accessory"/>
</dbReference>
<gene>
    <name evidence="5" type="primary">capA2</name>
    <name evidence="5" type="ORF">LACPI_1328</name>
</gene>
<protein>
    <submittedName>
        <fullName evidence="5">Capsule biosynthesis protein CapA</fullName>
    </submittedName>
</protein>
<dbReference type="InterPro" id="IPR019079">
    <property type="entry name" value="Capsule_synth_CapA"/>
</dbReference>
<feature type="domain" description="Capsule synthesis protein CapA" evidence="4">
    <location>
        <begin position="82"/>
        <end position="325"/>
    </location>
</feature>
<keyword evidence="3" id="KW-1133">Transmembrane helix</keyword>
<dbReference type="PANTHER" id="PTHR33393">
    <property type="entry name" value="POLYGLUTAMINE SYNTHESIS ACCESSORY PROTEIN RV0574C-RELATED"/>
    <property type="match status" value="1"/>
</dbReference>
<evidence type="ECO:0000256" key="2">
    <source>
        <dbReference type="SAM" id="MobiDB-lite"/>
    </source>
</evidence>
<dbReference type="CDD" id="cd07381">
    <property type="entry name" value="MPP_CapA"/>
    <property type="match status" value="1"/>
</dbReference>
<dbReference type="SUPFAM" id="SSF56300">
    <property type="entry name" value="Metallo-dependent phosphatases"/>
    <property type="match status" value="1"/>
</dbReference>
<evidence type="ECO:0000259" key="4">
    <source>
        <dbReference type="SMART" id="SM00854"/>
    </source>
</evidence>
<keyword evidence="3" id="KW-0472">Membrane</keyword>
<comment type="similarity">
    <text evidence="1">Belongs to the CapA family.</text>
</comment>
<feature type="region of interest" description="Disordered" evidence="2">
    <location>
        <begin position="48"/>
        <end position="72"/>
    </location>
</feature>
<feature type="compositionally biased region" description="Low complexity" evidence="2">
    <location>
        <begin position="49"/>
        <end position="63"/>
    </location>
</feature>
<dbReference type="Pfam" id="PF09587">
    <property type="entry name" value="PGA_cap"/>
    <property type="match status" value="1"/>
</dbReference>
<dbReference type="KEGG" id="lpk:LACPI_1328"/>
<name>A0A0D6DXN7_9LACT</name>
<keyword evidence="3" id="KW-0812">Transmembrane</keyword>
<evidence type="ECO:0000313" key="6">
    <source>
        <dbReference type="Proteomes" id="UP000033166"/>
    </source>
</evidence>
<sequence>MSRQFNRKKIRRQQQQDFRKKIAVIIGVLSSLLGILFVTGQLRNPFGQDSATSSDKQVSSSKSTKMKTAKSTKAGKAKSTATIMASGDMLYHDIVYGSAFDGQTYDFSNDYEQITPLIKSADLALGDFEGTINPDMPLAGYPIFNAPEAVISSIKNAGYDALDLAHNHILDTGISGLKYTANAFQKAGLDTFGVNVPDDKILVKEVNGIKIAILGFSYGFNGIEASISQSDYDKYLNDLNMAKVEKKIKAAKQLADVTVIMPQSGVEYSLEATPEQVSTYHKMIDFGADIIFGGHPHVAEPTETIEKDGEKKFIIYSMGNLLSNQRYETLENYWTERGVIMEVQVTKEANKTQLTAVKAHPTWVSREPINRTFMGYQAYDYQVYLAEDYLPGGQYADKVPKAKQERIETAYHEMMSLLNIKF</sequence>
<accession>A0A0D6DXN7</accession>
<dbReference type="PANTHER" id="PTHR33393:SF12">
    <property type="entry name" value="CAPSULE BIOSYNTHESIS PROTEIN CAPA"/>
    <property type="match status" value="1"/>
</dbReference>
<organism evidence="5 6">
    <name type="scientific">Pseudolactococcus piscium MKFS47</name>
    <dbReference type="NCBI Taxonomy" id="297352"/>
    <lineage>
        <taxon>Bacteria</taxon>
        <taxon>Bacillati</taxon>
        <taxon>Bacillota</taxon>
        <taxon>Bacilli</taxon>
        <taxon>Lactobacillales</taxon>
        <taxon>Streptococcaceae</taxon>
        <taxon>Pseudolactococcus</taxon>
    </lineage>
</organism>
<dbReference type="STRING" id="1364.LP2241_30340"/>
<dbReference type="AlphaFoldDB" id="A0A0D6DXN7"/>
<evidence type="ECO:0000313" key="5">
    <source>
        <dbReference type="EMBL" id="CEN28528.1"/>
    </source>
</evidence>
<reference evidence="6" key="1">
    <citation type="submission" date="2015-01" db="EMBL/GenBank/DDBJ databases">
        <authorList>
            <person name="Andreevskaya M."/>
        </authorList>
    </citation>
    <scope>NUCLEOTIDE SEQUENCE [LARGE SCALE GENOMIC DNA]</scope>
    <source>
        <strain evidence="6">MKFS47</strain>
    </source>
</reference>